<evidence type="ECO:0000256" key="1">
    <source>
        <dbReference type="ARBA" id="ARBA00022737"/>
    </source>
</evidence>
<evidence type="ECO:0000256" key="2">
    <source>
        <dbReference type="ARBA" id="ARBA00023043"/>
    </source>
</evidence>
<dbReference type="PANTHER" id="PTHR24193">
    <property type="entry name" value="ANKYRIN REPEAT PROTEIN"/>
    <property type="match status" value="1"/>
</dbReference>
<evidence type="ECO:0000313" key="4">
    <source>
        <dbReference type="EMBL" id="CRL30920.1"/>
    </source>
</evidence>
<dbReference type="SMART" id="SM00248">
    <property type="entry name" value="ANK"/>
    <property type="match status" value="1"/>
</dbReference>
<dbReference type="EMBL" id="HG793196">
    <property type="protein sequence ID" value="CRL30920.1"/>
    <property type="molecule type" value="Genomic_DNA"/>
</dbReference>
<dbReference type="PROSITE" id="PS50088">
    <property type="entry name" value="ANK_REPEAT"/>
    <property type="match status" value="1"/>
</dbReference>
<dbReference type="PROSITE" id="PS50297">
    <property type="entry name" value="ANK_REP_REGION"/>
    <property type="match status" value="1"/>
</dbReference>
<gene>
    <name evidence="4" type="ORF">PCAMFM013_S063g000026</name>
</gene>
<dbReference type="GO" id="GO:0045944">
    <property type="term" value="P:positive regulation of transcription by RNA polymerase II"/>
    <property type="evidence" value="ECO:0007669"/>
    <property type="project" value="TreeGrafter"/>
</dbReference>
<proteinExistence type="predicted"/>
<dbReference type="Gene3D" id="1.25.40.20">
    <property type="entry name" value="Ankyrin repeat-containing domain"/>
    <property type="match status" value="1"/>
</dbReference>
<keyword evidence="2 3" id="KW-0040">ANK repeat</keyword>
<dbReference type="Pfam" id="PF12796">
    <property type="entry name" value="Ank_2"/>
    <property type="match status" value="1"/>
</dbReference>
<keyword evidence="1" id="KW-0677">Repeat</keyword>
<reference evidence="4 5" key="1">
    <citation type="journal article" date="2014" name="Nat. Commun.">
        <title>Multiple recent horizontal transfers of a large genomic region in cheese making fungi.</title>
        <authorList>
            <person name="Cheeseman K."/>
            <person name="Ropars J."/>
            <person name="Renault P."/>
            <person name="Dupont J."/>
            <person name="Gouzy J."/>
            <person name="Branca A."/>
            <person name="Abraham A.L."/>
            <person name="Ceppi M."/>
            <person name="Conseiller E."/>
            <person name="Debuchy R."/>
            <person name="Malagnac F."/>
            <person name="Goarin A."/>
            <person name="Silar P."/>
            <person name="Lacoste S."/>
            <person name="Sallet E."/>
            <person name="Bensimon A."/>
            <person name="Giraud T."/>
            <person name="Brygoo Y."/>
        </authorList>
    </citation>
    <scope>NUCLEOTIDE SEQUENCE [LARGE SCALE GENOMIC DNA]</scope>
    <source>
        <strain evidence="5">FM 013</strain>
    </source>
</reference>
<dbReference type="AlphaFoldDB" id="A0A0G4PX18"/>
<organism evidence="4 5">
    <name type="scientific">Penicillium camemberti (strain FM 013)</name>
    <dbReference type="NCBI Taxonomy" id="1429867"/>
    <lineage>
        <taxon>Eukaryota</taxon>
        <taxon>Fungi</taxon>
        <taxon>Dikarya</taxon>
        <taxon>Ascomycota</taxon>
        <taxon>Pezizomycotina</taxon>
        <taxon>Eurotiomycetes</taxon>
        <taxon>Eurotiomycetidae</taxon>
        <taxon>Eurotiales</taxon>
        <taxon>Aspergillaceae</taxon>
        <taxon>Penicillium</taxon>
    </lineage>
</organism>
<accession>A0A0G4PX18</accession>
<evidence type="ECO:0000313" key="5">
    <source>
        <dbReference type="Proteomes" id="UP000053732"/>
    </source>
</evidence>
<dbReference type="InterPro" id="IPR036770">
    <property type="entry name" value="Ankyrin_rpt-contain_sf"/>
</dbReference>
<dbReference type="Proteomes" id="UP000053732">
    <property type="component" value="Unassembled WGS sequence"/>
</dbReference>
<protein>
    <submittedName>
        <fullName evidence="4">Ankyrin repeat-containing domain</fullName>
    </submittedName>
</protein>
<dbReference type="InterPro" id="IPR002110">
    <property type="entry name" value="Ankyrin_rpt"/>
</dbReference>
<dbReference type="SUPFAM" id="SSF48403">
    <property type="entry name" value="Ankyrin repeat"/>
    <property type="match status" value="1"/>
</dbReference>
<feature type="repeat" description="ANK" evidence="3">
    <location>
        <begin position="88"/>
        <end position="120"/>
    </location>
</feature>
<dbReference type="GO" id="GO:0005634">
    <property type="term" value="C:nucleus"/>
    <property type="evidence" value="ECO:0007669"/>
    <property type="project" value="TreeGrafter"/>
</dbReference>
<evidence type="ECO:0000256" key="3">
    <source>
        <dbReference type="PROSITE-ProRule" id="PRU00023"/>
    </source>
</evidence>
<dbReference type="STRING" id="1429867.A0A0G4PX18"/>
<name>A0A0G4PX18_PENC3</name>
<keyword evidence="5" id="KW-1185">Reference proteome</keyword>
<dbReference type="GO" id="GO:0000976">
    <property type="term" value="F:transcription cis-regulatory region binding"/>
    <property type="evidence" value="ECO:0007669"/>
    <property type="project" value="TreeGrafter"/>
</dbReference>
<dbReference type="InterPro" id="IPR050663">
    <property type="entry name" value="Ankyrin-SOCS_Box"/>
</dbReference>
<sequence length="167" mass="18800">MSIPLRSMTMIDGEFQRLKVMTEISLNKDLVAFLEDAHLSLKSEGICNPRGPFARSLVHYAAMGDCTELLLYLLQWNRGAAKEDHDQNKRTPLSWAAEYGALRVVKILLENGAEINSMDDMYSTPLSWLIHAGTGTSRTATEAYLRKSGATERGAKRAWILRKLRML</sequence>
<dbReference type="PANTHER" id="PTHR24193:SF121">
    <property type="entry name" value="ADA2A-CONTAINING COMPLEX COMPONENT 3, ISOFORM D"/>
    <property type="match status" value="1"/>
</dbReference>